<dbReference type="Proteomes" id="UP000007934">
    <property type="component" value="Chromosome"/>
</dbReference>
<evidence type="ECO:0000313" key="5">
    <source>
        <dbReference type="EMBL" id="CBY82528.1"/>
    </source>
</evidence>
<dbReference type="EMBL" id="FQ670179">
    <property type="protein sequence ID" value="CBY82528.1"/>
    <property type="molecule type" value="Genomic_DNA"/>
</dbReference>
<dbReference type="Gene3D" id="3.30.70.20">
    <property type="match status" value="2"/>
</dbReference>
<dbReference type="STRING" id="936155.HFELIS_04440"/>
<keyword evidence="6" id="KW-1185">Reference proteome</keyword>
<keyword evidence="1" id="KW-0479">Metal-binding</keyword>
<sequence length="160" mass="17950">MDAKKPFREIFKGLKRKPFLIPLPYFNSQKVQDCLDCAGGCALICPEHIIIKKEATRPYLDFKERGCTFCRECVRVCAQEHAGVLEGTRENRIDTWALIDSQTCLSYQGVVCFTCKDACPENAIIFQGMFAPRVHNLCTGCGRCAPSCPSQSILFVEKTT</sequence>
<evidence type="ECO:0000256" key="1">
    <source>
        <dbReference type="ARBA" id="ARBA00022723"/>
    </source>
</evidence>
<evidence type="ECO:0000256" key="3">
    <source>
        <dbReference type="ARBA" id="ARBA00023014"/>
    </source>
</evidence>
<dbReference type="InterPro" id="IPR017900">
    <property type="entry name" value="4Fe4S_Fe_S_CS"/>
</dbReference>
<feature type="domain" description="4Fe-4S ferredoxin-type" evidence="4">
    <location>
        <begin position="56"/>
        <end position="87"/>
    </location>
</feature>
<dbReference type="AlphaFoldDB" id="E7A9K2"/>
<gene>
    <name evidence="5" type="ordered locus">Hfelis_04440</name>
</gene>
<dbReference type="InterPro" id="IPR057431">
    <property type="entry name" value="LdpA_Fe-S-bd"/>
</dbReference>
<dbReference type="GeneID" id="36134262"/>
<dbReference type="PROSITE" id="PS51379">
    <property type="entry name" value="4FE4S_FER_2"/>
    <property type="match status" value="3"/>
</dbReference>
<accession>E7A9K2</accession>
<evidence type="ECO:0000256" key="2">
    <source>
        <dbReference type="ARBA" id="ARBA00023004"/>
    </source>
</evidence>
<dbReference type="GO" id="GO:0051536">
    <property type="term" value="F:iron-sulfur cluster binding"/>
    <property type="evidence" value="ECO:0007669"/>
    <property type="project" value="UniProtKB-KW"/>
</dbReference>
<dbReference type="GO" id="GO:0046872">
    <property type="term" value="F:metal ion binding"/>
    <property type="evidence" value="ECO:0007669"/>
    <property type="project" value="UniProtKB-KW"/>
</dbReference>
<dbReference type="OrthoDB" id="9800445at2"/>
<dbReference type="KEGG" id="hfe:HFELIS_04440"/>
<feature type="domain" description="4Fe-4S ferredoxin-type" evidence="4">
    <location>
        <begin position="22"/>
        <end position="55"/>
    </location>
</feature>
<dbReference type="SUPFAM" id="SSF54862">
    <property type="entry name" value="4Fe-4S ferredoxins"/>
    <property type="match status" value="1"/>
</dbReference>
<keyword evidence="2" id="KW-0408">Iron</keyword>
<dbReference type="HOGENOM" id="CLU_077329_2_0_7"/>
<organism evidence="5 6">
    <name type="scientific">Helicobacter felis (strain ATCC 49179 / CCUG 28539 / NCTC 12436 / CS1)</name>
    <dbReference type="NCBI Taxonomy" id="936155"/>
    <lineage>
        <taxon>Bacteria</taxon>
        <taxon>Pseudomonadati</taxon>
        <taxon>Campylobacterota</taxon>
        <taxon>Epsilonproteobacteria</taxon>
        <taxon>Campylobacterales</taxon>
        <taxon>Helicobacteraceae</taxon>
        <taxon>Helicobacter</taxon>
    </lineage>
</organism>
<evidence type="ECO:0000313" key="6">
    <source>
        <dbReference type="Proteomes" id="UP000007934"/>
    </source>
</evidence>
<dbReference type="RefSeq" id="WP_013468898.1">
    <property type="nucleotide sequence ID" value="NC_014810.2"/>
</dbReference>
<reference evidence="5 6" key="1">
    <citation type="journal article" date="2011" name="Genome Biol. Evol.">
        <title>Comparative whole genome sequence analysis of the carcinogenic bacterial model pathogen Helicobacter felis.</title>
        <authorList>
            <person name="Arnold I.C."/>
            <person name="Zigova Z."/>
            <person name="Holden M."/>
            <person name="Lawley T.D."/>
            <person name="Rad R."/>
            <person name="Dougan G."/>
            <person name="Falkow S."/>
            <person name="Bentley S.D."/>
            <person name="Muller A."/>
        </authorList>
    </citation>
    <scope>NUCLEOTIDE SEQUENCE [LARGE SCALE GENOMIC DNA]</scope>
    <source>
        <strain evidence="6">ATCC 49179 / CCUG 28539 / NCTC 12436 / CS1</strain>
    </source>
</reference>
<feature type="domain" description="4Fe-4S ferredoxin-type" evidence="4">
    <location>
        <begin position="130"/>
        <end position="158"/>
    </location>
</feature>
<protein>
    <submittedName>
        <fullName evidence="5">Ferredoxin-type protein NapF</fullName>
    </submittedName>
</protein>
<name>E7A9K2_HELFC</name>
<dbReference type="PROSITE" id="PS00198">
    <property type="entry name" value="4FE4S_FER_1"/>
    <property type="match status" value="1"/>
</dbReference>
<evidence type="ECO:0000259" key="4">
    <source>
        <dbReference type="PROSITE" id="PS51379"/>
    </source>
</evidence>
<dbReference type="InterPro" id="IPR017896">
    <property type="entry name" value="4Fe4S_Fe-S-bd"/>
</dbReference>
<dbReference type="eggNOG" id="COG1142">
    <property type="taxonomic scope" value="Bacteria"/>
</dbReference>
<proteinExistence type="predicted"/>
<keyword evidence="3" id="KW-0411">Iron-sulfur</keyword>
<dbReference type="Pfam" id="PF25160">
    <property type="entry name" value="LdpA_Fe-S-bd"/>
    <property type="match status" value="1"/>
</dbReference>